<dbReference type="GeneID" id="100890057"/>
<dbReference type="PROSITE" id="PS00650">
    <property type="entry name" value="G_PROTEIN_RECEP_F2_2"/>
    <property type="match status" value="1"/>
</dbReference>
<dbReference type="InterPro" id="IPR017983">
    <property type="entry name" value="GPCR_2_secretin-like_CS"/>
</dbReference>
<dbReference type="Pfam" id="PF02793">
    <property type="entry name" value="HRM"/>
    <property type="match status" value="1"/>
</dbReference>
<feature type="transmembrane region" description="Helical" evidence="12">
    <location>
        <begin position="254"/>
        <end position="272"/>
    </location>
</feature>
<organism evidence="15 16">
    <name type="scientific">Strongylocentrotus purpuratus</name>
    <name type="common">Purple sea urchin</name>
    <dbReference type="NCBI Taxonomy" id="7668"/>
    <lineage>
        <taxon>Eukaryota</taxon>
        <taxon>Metazoa</taxon>
        <taxon>Echinodermata</taxon>
        <taxon>Eleutherozoa</taxon>
        <taxon>Echinozoa</taxon>
        <taxon>Echinoidea</taxon>
        <taxon>Euechinoidea</taxon>
        <taxon>Echinacea</taxon>
        <taxon>Camarodonta</taxon>
        <taxon>Echinidea</taxon>
        <taxon>Strongylocentrotidae</taxon>
        <taxon>Strongylocentrotus</taxon>
    </lineage>
</organism>
<feature type="transmembrane region" description="Helical" evidence="12">
    <location>
        <begin position="158"/>
        <end position="177"/>
    </location>
</feature>
<keyword evidence="4 12" id="KW-0812">Transmembrane</keyword>
<dbReference type="FunCoup" id="A0A7M7P6S9">
    <property type="interactions" value="491"/>
</dbReference>
<dbReference type="SMART" id="SM00008">
    <property type="entry name" value="HormR"/>
    <property type="match status" value="1"/>
</dbReference>
<reference evidence="15" key="2">
    <citation type="submission" date="2021-01" db="UniProtKB">
        <authorList>
            <consortium name="EnsemblMetazoa"/>
        </authorList>
    </citation>
    <scope>IDENTIFICATION</scope>
</reference>
<feature type="compositionally biased region" description="Basic and acidic residues" evidence="11">
    <location>
        <begin position="573"/>
        <end position="584"/>
    </location>
</feature>
<feature type="compositionally biased region" description="Basic and acidic residues" evidence="11">
    <location>
        <begin position="537"/>
        <end position="556"/>
    </location>
</feature>
<dbReference type="InterPro" id="IPR017981">
    <property type="entry name" value="GPCR_2-like_7TM"/>
</dbReference>
<evidence type="ECO:0000259" key="13">
    <source>
        <dbReference type="PROSITE" id="PS50227"/>
    </source>
</evidence>
<evidence type="ECO:0000259" key="14">
    <source>
        <dbReference type="PROSITE" id="PS50261"/>
    </source>
</evidence>
<dbReference type="Proteomes" id="UP000007110">
    <property type="component" value="Unassembled WGS sequence"/>
</dbReference>
<keyword evidence="3" id="KW-1003">Cell membrane</keyword>
<evidence type="ECO:0000256" key="5">
    <source>
        <dbReference type="ARBA" id="ARBA00022989"/>
    </source>
</evidence>
<dbReference type="InterPro" id="IPR036445">
    <property type="entry name" value="GPCR_2_extracell_dom_sf"/>
</dbReference>
<evidence type="ECO:0000256" key="12">
    <source>
        <dbReference type="SAM" id="Phobius"/>
    </source>
</evidence>
<dbReference type="GO" id="GO:0008528">
    <property type="term" value="F:G protein-coupled peptide receptor activity"/>
    <property type="evidence" value="ECO:0000318"/>
    <property type="project" value="GO_Central"/>
</dbReference>
<feature type="transmembrane region" description="Helical" evidence="12">
    <location>
        <begin position="123"/>
        <end position="146"/>
    </location>
</feature>
<dbReference type="PROSITE" id="PS50227">
    <property type="entry name" value="G_PROTEIN_RECEP_F2_3"/>
    <property type="match status" value="1"/>
</dbReference>
<feature type="region of interest" description="Disordered" evidence="11">
    <location>
        <begin position="419"/>
        <end position="439"/>
    </location>
</feature>
<feature type="transmembrane region" description="Helical" evidence="12">
    <location>
        <begin position="370"/>
        <end position="390"/>
    </location>
</feature>
<evidence type="ECO:0000256" key="11">
    <source>
        <dbReference type="SAM" id="MobiDB-lite"/>
    </source>
</evidence>
<dbReference type="SUPFAM" id="SSF81321">
    <property type="entry name" value="Family A G protein-coupled receptor-like"/>
    <property type="match status" value="1"/>
</dbReference>
<dbReference type="InterPro" id="IPR000832">
    <property type="entry name" value="GPCR_2_secretin-like"/>
</dbReference>
<dbReference type="PANTHER" id="PTHR45620:SF1">
    <property type="entry name" value="G-PROTEIN COUPLED RECEPTORS FAMILY 2 PROFILE 2 DOMAIN-CONTAINING PROTEIN"/>
    <property type="match status" value="1"/>
</dbReference>
<dbReference type="PROSITE" id="PS00649">
    <property type="entry name" value="G_PROTEIN_RECEP_F2_1"/>
    <property type="match status" value="1"/>
</dbReference>
<feature type="domain" description="G-protein coupled receptors family 2 profile 2" evidence="14">
    <location>
        <begin position="121"/>
        <end position="391"/>
    </location>
</feature>
<dbReference type="Pfam" id="PF00002">
    <property type="entry name" value="7tm_2"/>
    <property type="match status" value="1"/>
</dbReference>
<feature type="region of interest" description="Disordered" evidence="11">
    <location>
        <begin position="572"/>
        <end position="595"/>
    </location>
</feature>
<keyword evidence="8" id="KW-0675">Receptor</keyword>
<evidence type="ECO:0000256" key="10">
    <source>
        <dbReference type="ARBA" id="ARBA00023224"/>
    </source>
</evidence>
<dbReference type="PROSITE" id="PS50261">
    <property type="entry name" value="G_PROTEIN_RECEP_F2_4"/>
    <property type="match status" value="1"/>
</dbReference>
<dbReference type="PRINTS" id="PR00249">
    <property type="entry name" value="GPCRSECRETIN"/>
</dbReference>
<evidence type="ECO:0000256" key="2">
    <source>
        <dbReference type="ARBA" id="ARBA00005314"/>
    </source>
</evidence>
<dbReference type="GO" id="GO:0007166">
    <property type="term" value="P:cell surface receptor signaling pathway"/>
    <property type="evidence" value="ECO:0007669"/>
    <property type="project" value="InterPro"/>
</dbReference>
<evidence type="ECO:0000256" key="3">
    <source>
        <dbReference type="ARBA" id="ARBA00022475"/>
    </source>
</evidence>
<dbReference type="RefSeq" id="XP_030846273.1">
    <property type="nucleotide sequence ID" value="XM_030990413.1"/>
</dbReference>
<dbReference type="InterPro" id="IPR001879">
    <property type="entry name" value="GPCR_2_extracellular_dom"/>
</dbReference>
<protein>
    <submittedName>
        <fullName evidence="15">Uncharacterized protein</fullName>
    </submittedName>
</protein>
<evidence type="ECO:0000256" key="1">
    <source>
        <dbReference type="ARBA" id="ARBA00004651"/>
    </source>
</evidence>
<evidence type="ECO:0000256" key="6">
    <source>
        <dbReference type="ARBA" id="ARBA00023040"/>
    </source>
</evidence>
<dbReference type="InterPro" id="IPR050332">
    <property type="entry name" value="GPCR_2"/>
</dbReference>
<keyword evidence="10" id="KW-0807">Transducer</keyword>
<feature type="compositionally biased region" description="Basic and acidic residues" evidence="11">
    <location>
        <begin position="518"/>
        <end position="530"/>
    </location>
</feature>
<keyword evidence="6" id="KW-0297">G-protein coupled receptor</keyword>
<evidence type="ECO:0000313" key="16">
    <source>
        <dbReference type="Proteomes" id="UP000007110"/>
    </source>
</evidence>
<dbReference type="PANTHER" id="PTHR45620">
    <property type="entry name" value="PDF RECEPTOR-LIKE PROTEIN-RELATED"/>
    <property type="match status" value="1"/>
</dbReference>
<evidence type="ECO:0000256" key="8">
    <source>
        <dbReference type="ARBA" id="ARBA00023170"/>
    </source>
</evidence>
<sequence>MSVSASSQDNIIRQIMTAKLEAKNSCTWKMARDPPTEGVHCNRTWDGILCWPDTLANSVHRLPCPIYLTDTTTRVDMYASKSCEADGIWYSAENNETWTNYTMCRAADEDNSIYEKIYQSLQIVYSIGYSLSLISLVVAMGIFLYFRKLRCTRNMIHMHLFMSFILRAIFVFIRDIIQAQNEAGLLKSELQAELRADSGNDSLPVDRGNPGCKVAFTLIQYFLVANFYWLLVEGVYLHSLITLAVFSEKSIYRYIALGWGCPAFVVVPWAIVRSFKESSGCWWNDVTRDSSYWIIKAPVMISVIVNFVLFLHILCVLATKLRASNAAEARTYSKLAKSTLILIPLFGVYYIITVGMHFSNDTTMVYIRMYFELILSPFQGFLLAILYCFMNGEVKNEVKRKWRLHLLNRTLSTHRTLRSCQSRSSCSTPPRKDSMKNHSVFETSIGRSTIGERFFALKKQFSRGDSSNGHVGNGSLGNSIAIPDPTEPRPTPDGAADRSNMYDHHPPDFDDLENDVEVNEKTKIDIKIEEASDDTPNSDRDERILLEDGTEEKSDVFEDDEEECDCDMACSEGHTKHDVNDSDSRQIFSNIETEV</sequence>
<name>A0A7M7P6S9_STRPU</name>
<evidence type="ECO:0000256" key="4">
    <source>
        <dbReference type="ARBA" id="ARBA00022692"/>
    </source>
</evidence>
<dbReference type="AlphaFoldDB" id="A0A7M7P6S9"/>
<feature type="domain" description="G-protein coupled receptors family 2 profile 1" evidence="13">
    <location>
        <begin position="25"/>
        <end position="108"/>
    </location>
</feature>
<feature type="region of interest" description="Disordered" evidence="11">
    <location>
        <begin position="464"/>
        <end position="560"/>
    </location>
</feature>
<dbReference type="GO" id="GO:0005886">
    <property type="term" value="C:plasma membrane"/>
    <property type="evidence" value="ECO:0000318"/>
    <property type="project" value="GO_Central"/>
</dbReference>
<feature type="compositionally biased region" description="Polar residues" evidence="11">
    <location>
        <begin position="419"/>
        <end position="428"/>
    </location>
</feature>
<proteinExistence type="inferred from homology"/>
<dbReference type="Gene3D" id="4.10.1240.10">
    <property type="entry name" value="GPCR, family 2, extracellular hormone receptor domain"/>
    <property type="match status" value="1"/>
</dbReference>
<dbReference type="GO" id="GO:0017046">
    <property type="term" value="F:peptide hormone binding"/>
    <property type="evidence" value="ECO:0000318"/>
    <property type="project" value="GO_Central"/>
</dbReference>
<accession>A0A7M7P6S9</accession>
<evidence type="ECO:0000256" key="9">
    <source>
        <dbReference type="ARBA" id="ARBA00023180"/>
    </source>
</evidence>
<dbReference type="KEGG" id="spu:100890057"/>
<evidence type="ECO:0000256" key="7">
    <source>
        <dbReference type="ARBA" id="ARBA00023136"/>
    </source>
</evidence>
<feature type="compositionally biased region" description="Polar residues" evidence="11">
    <location>
        <begin position="585"/>
        <end position="595"/>
    </location>
</feature>
<keyword evidence="9" id="KW-0325">Glycoprotein</keyword>
<dbReference type="GO" id="GO:0007188">
    <property type="term" value="P:adenylate cyclase-modulating G protein-coupled receptor signaling pathway"/>
    <property type="evidence" value="ECO:0000318"/>
    <property type="project" value="GO_Central"/>
</dbReference>
<keyword evidence="5 12" id="KW-1133">Transmembrane helix</keyword>
<dbReference type="SUPFAM" id="SSF111418">
    <property type="entry name" value="Hormone receptor domain"/>
    <property type="match status" value="1"/>
</dbReference>
<dbReference type="Gene3D" id="1.20.1070.10">
    <property type="entry name" value="Rhodopsin 7-helix transmembrane proteins"/>
    <property type="match status" value="1"/>
</dbReference>
<comment type="similarity">
    <text evidence="2">Belongs to the G-protein coupled receptor 2 family.</text>
</comment>
<dbReference type="OrthoDB" id="6160250at2759"/>
<dbReference type="InParanoid" id="A0A7M7P6S9"/>
<keyword evidence="16" id="KW-1185">Reference proteome</keyword>
<feature type="transmembrane region" description="Helical" evidence="12">
    <location>
        <begin position="339"/>
        <end position="358"/>
    </location>
</feature>
<dbReference type="EnsemblMetazoa" id="XM_030990413">
    <property type="protein sequence ID" value="XP_030846273"/>
    <property type="gene ID" value="LOC100890057"/>
</dbReference>
<dbReference type="OMA" id="SKSQHPW"/>
<feature type="transmembrane region" description="Helical" evidence="12">
    <location>
        <begin position="292"/>
        <end position="318"/>
    </location>
</feature>
<keyword evidence="7 12" id="KW-0472">Membrane</keyword>
<reference evidence="16" key="1">
    <citation type="submission" date="2015-02" db="EMBL/GenBank/DDBJ databases">
        <title>Genome sequencing for Strongylocentrotus purpuratus.</title>
        <authorList>
            <person name="Murali S."/>
            <person name="Liu Y."/>
            <person name="Vee V."/>
            <person name="English A."/>
            <person name="Wang M."/>
            <person name="Skinner E."/>
            <person name="Han Y."/>
            <person name="Muzny D.M."/>
            <person name="Worley K.C."/>
            <person name="Gibbs R.A."/>
        </authorList>
    </citation>
    <scope>NUCLEOTIDE SEQUENCE</scope>
</reference>
<comment type="subcellular location">
    <subcellularLocation>
        <location evidence="1">Cell membrane</location>
        <topology evidence="1">Multi-pass membrane protein</topology>
    </subcellularLocation>
</comment>
<evidence type="ECO:0000313" key="15">
    <source>
        <dbReference type="EnsemblMetazoa" id="XP_030846273"/>
    </source>
</evidence>